<organism evidence="1 2">
    <name type="scientific">Actibacterium atlanticum</name>
    <dbReference type="NCBI Taxonomy" id="1461693"/>
    <lineage>
        <taxon>Bacteria</taxon>
        <taxon>Pseudomonadati</taxon>
        <taxon>Pseudomonadota</taxon>
        <taxon>Alphaproteobacteria</taxon>
        <taxon>Rhodobacterales</taxon>
        <taxon>Roseobacteraceae</taxon>
        <taxon>Actibacterium</taxon>
    </lineage>
</organism>
<proteinExistence type="predicted"/>
<protein>
    <submittedName>
        <fullName evidence="1">Uncharacterized protein</fullName>
    </submittedName>
</protein>
<dbReference type="EMBL" id="AQQY01000003">
    <property type="protein sequence ID" value="KCV82634.1"/>
    <property type="molecule type" value="Genomic_DNA"/>
</dbReference>
<comment type="caution">
    <text evidence="1">The sequence shown here is derived from an EMBL/GenBank/DDBJ whole genome shotgun (WGS) entry which is preliminary data.</text>
</comment>
<accession>A0A058ZLY0</accession>
<sequence>MRNKLVPRMINPASIFDQSSSEFRNFVARFFQRFKAVLYMLHGKIAIAPIVSTFGQAPYLNHMIFLRNHTVVVEKPCCAFPENLINFISLIE</sequence>
<evidence type="ECO:0000313" key="1">
    <source>
        <dbReference type="EMBL" id="KCV82634.1"/>
    </source>
</evidence>
<dbReference type="AlphaFoldDB" id="A0A058ZLY0"/>
<name>A0A058ZLY0_9RHOB</name>
<reference evidence="1 2" key="1">
    <citation type="submission" date="2013-04" db="EMBL/GenBank/DDBJ databases">
        <title>Shimia sp. 22II-S11-Z10 Genome Sequencing.</title>
        <authorList>
            <person name="Lai Q."/>
            <person name="Li G."/>
            <person name="Shao Z."/>
        </authorList>
    </citation>
    <scope>NUCLEOTIDE SEQUENCE [LARGE SCALE GENOMIC DNA]</scope>
    <source>
        <strain evidence="2">22II-S11-Z10</strain>
    </source>
</reference>
<gene>
    <name evidence="1" type="ORF">ATO10_06816</name>
</gene>
<dbReference type="Proteomes" id="UP000024836">
    <property type="component" value="Unassembled WGS sequence"/>
</dbReference>
<evidence type="ECO:0000313" key="2">
    <source>
        <dbReference type="Proteomes" id="UP000024836"/>
    </source>
</evidence>
<keyword evidence="2" id="KW-1185">Reference proteome</keyword>